<organism evidence="2 3">
    <name type="scientific">Protopolystoma xenopodis</name>
    <dbReference type="NCBI Taxonomy" id="117903"/>
    <lineage>
        <taxon>Eukaryota</taxon>
        <taxon>Metazoa</taxon>
        <taxon>Spiralia</taxon>
        <taxon>Lophotrochozoa</taxon>
        <taxon>Platyhelminthes</taxon>
        <taxon>Monogenea</taxon>
        <taxon>Polyopisthocotylea</taxon>
        <taxon>Polystomatidea</taxon>
        <taxon>Polystomatidae</taxon>
        <taxon>Protopolystoma</taxon>
    </lineage>
</organism>
<dbReference type="Proteomes" id="UP000784294">
    <property type="component" value="Unassembled WGS sequence"/>
</dbReference>
<proteinExistence type="predicted"/>
<feature type="compositionally biased region" description="Gly residues" evidence="1">
    <location>
        <begin position="199"/>
        <end position="208"/>
    </location>
</feature>
<name>A0A3S5CGI6_9PLAT</name>
<evidence type="ECO:0000256" key="1">
    <source>
        <dbReference type="SAM" id="MobiDB-lite"/>
    </source>
</evidence>
<feature type="region of interest" description="Disordered" evidence="1">
    <location>
        <begin position="298"/>
        <end position="319"/>
    </location>
</feature>
<feature type="compositionally biased region" description="Polar residues" evidence="1">
    <location>
        <begin position="302"/>
        <end position="313"/>
    </location>
</feature>
<gene>
    <name evidence="2" type="ORF">PXEA_LOCUS12756</name>
</gene>
<feature type="region of interest" description="Disordered" evidence="1">
    <location>
        <begin position="253"/>
        <end position="272"/>
    </location>
</feature>
<dbReference type="AlphaFoldDB" id="A0A3S5CGI6"/>
<reference evidence="2" key="1">
    <citation type="submission" date="2018-11" db="EMBL/GenBank/DDBJ databases">
        <authorList>
            <consortium name="Pathogen Informatics"/>
        </authorList>
    </citation>
    <scope>NUCLEOTIDE SEQUENCE</scope>
</reference>
<feature type="region of interest" description="Disordered" evidence="1">
    <location>
        <begin position="194"/>
        <end position="215"/>
    </location>
</feature>
<sequence length="409" mass="43317">MQQSYPTLRVPIASHLPASIIKSQIHVDSVHESVYTHGARQLKSASQSSIIPSHSTVNSFSGEVLNSLQAQNAPSHLTSPNSSLTSSATSCSLSASPGLPECDVSLTKVLPTSGSRGRQIRRNPTTFSVACRGVVAACPDVKSHSGELRAAVPRQDRVGSRVANREVNGLASTKPSCTGIVGPASRLVRHVSSVRSSAGSGGGGGGVAIGRSKSGTGQADIRACDVNIANSQTNCGKKSGGQVPSYQRGTFVSRVKSTASDPSPRPGSNRRGNLRLVETGAMLDQPHHIVSRLQQRPRLGHSQKQTGTAMATSHRSEDATSDCCSELETEAFKDNSLNGDSFENVEATEVKTTDAVEEYGSVRKAEEKWKNASPLFHQPMIKQVLSSRRIKKEQPLGILAREGISAPER</sequence>
<evidence type="ECO:0000313" key="2">
    <source>
        <dbReference type="EMBL" id="VEL19316.1"/>
    </source>
</evidence>
<comment type="caution">
    <text evidence="2">The sequence shown here is derived from an EMBL/GenBank/DDBJ whole genome shotgun (WGS) entry which is preliminary data.</text>
</comment>
<keyword evidence="3" id="KW-1185">Reference proteome</keyword>
<accession>A0A3S5CGI6</accession>
<protein>
    <submittedName>
        <fullName evidence="2">Uncharacterized protein</fullName>
    </submittedName>
</protein>
<evidence type="ECO:0000313" key="3">
    <source>
        <dbReference type="Proteomes" id="UP000784294"/>
    </source>
</evidence>
<dbReference type="EMBL" id="CAAALY010041045">
    <property type="protein sequence ID" value="VEL19316.1"/>
    <property type="molecule type" value="Genomic_DNA"/>
</dbReference>